<organism evidence="1 2">
    <name type="scientific">Meishania litoralis</name>
    <dbReference type="NCBI Taxonomy" id="3434685"/>
    <lineage>
        <taxon>Bacteria</taxon>
        <taxon>Pseudomonadati</taxon>
        <taxon>Bacteroidota</taxon>
        <taxon>Flavobacteriia</taxon>
        <taxon>Flavobacteriales</taxon>
        <taxon>Flavobacteriaceae</taxon>
        <taxon>Meishania</taxon>
    </lineage>
</organism>
<keyword evidence="2" id="KW-1185">Reference proteome</keyword>
<reference evidence="1" key="1">
    <citation type="submission" date="2024-09" db="EMBL/GenBank/DDBJ databases">
        <authorList>
            <person name="Liu J."/>
        </authorList>
    </citation>
    <scope>NUCLEOTIDE SEQUENCE</scope>
    <source>
        <strain evidence="1">NBU2967</strain>
    </source>
</reference>
<protein>
    <submittedName>
        <fullName evidence="1">EthD family reductase</fullName>
    </submittedName>
</protein>
<proteinExistence type="predicted"/>
<evidence type="ECO:0000313" key="1">
    <source>
        <dbReference type="EMBL" id="MFH6603791.1"/>
    </source>
</evidence>
<accession>A0ACC7LKM1</accession>
<dbReference type="EMBL" id="JBHFPV010000002">
    <property type="protein sequence ID" value="MFH6603791.1"/>
    <property type="molecule type" value="Genomic_DNA"/>
</dbReference>
<evidence type="ECO:0000313" key="2">
    <source>
        <dbReference type="Proteomes" id="UP001595191"/>
    </source>
</evidence>
<gene>
    <name evidence="1" type="ORF">ACEZ3G_09915</name>
</gene>
<sequence length="137" mass="15055">MKTKLSILLIAVILLLGFQGNESWDLSDVKKGMVKVAIFYPNGEGNTFDMDYYSNQHMPMAARLFGDDLKAMAIDKGLGGGAPDTMAPYVAIGYFYFADMATCQSLMDTHSEALRADVPNYTNIRPVLQISEVVTSD</sequence>
<name>A0ACC7LKM1_9FLAO</name>
<comment type="caution">
    <text evidence="1">The sequence shown here is derived from an EMBL/GenBank/DDBJ whole genome shotgun (WGS) entry which is preliminary data.</text>
</comment>
<dbReference type="Proteomes" id="UP001595191">
    <property type="component" value="Unassembled WGS sequence"/>
</dbReference>